<organism evidence="1">
    <name type="scientific">Graphocephala atropunctata</name>
    <dbReference type="NCBI Taxonomy" id="36148"/>
    <lineage>
        <taxon>Eukaryota</taxon>
        <taxon>Metazoa</taxon>
        <taxon>Ecdysozoa</taxon>
        <taxon>Arthropoda</taxon>
        <taxon>Hexapoda</taxon>
        <taxon>Insecta</taxon>
        <taxon>Pterygota</taxon>
        <taxon>Neoptera</taxon>
        <taxon>Paraneoptera</taxon>
        <taxon>Hemiptera</taxon>
        <taxon>Auchenorrhyncha</taxon>
        <taxon>Membracoidea</taxon>
        <taxon>Cicadellidae</taxon>
        <taxon>Cicadellinae</taxon>
        <taxon>Cicadellini</taxon>
        <taxon>Graphocephala</taxon>
    </lineage>
</organism>
<dbReference type="AlphaFoldDB" id="A0A1B6LTC7"/>
<gene>
    <name evidence="1" type="ORF">g.404</name>
</gene>
<name>A0A1B6LTC7_9HEMI</name>
<sequence>LGSYKSPNTLRKAVKKVKKSLPFSPSKKAAVIKEIIRDSVKEGLAKVAVQELFPAEEVRSGNRSISSDTTEKVLTFYENDKVSRQAPGKRDKKSVKDPVTGKRSLVQIRHMLVTIGEAF</sequence>
<evidence type="ECO:0000313" key="1">
    <source>
        <dbReference type="EMBL" id="JAT26914.1"/>
    </source>
</evidence>
<accession>A0A1B6LTC7</accession>
<proteinExistence type="predicted"/>
<reference evidence="1" key="1">
    <citation type="submission" date="2015-11" db="EMBL/GenBank/DDBJ databases">
        <title>De novo transcriptome assembly of four potential Pierce s Disease insect vectors from Arizona vineyards.</title>
        <authorList>
            <person name="Tassone E.E."/>
        </authorList>
    </citation>
    <scope>NUCLEOTIDE SEQUENCE</scope>
</reference>
<dbReference type="EMBL" id="GEBQ01013063">
    <property type="protein sequence ID" value="JAT26914.1"/>
    <property type="molecule type" value="Transcribed_RNA"/>
</dbReference>
<protein>
    <submittedName>
        <fullName evidence="1">Uncharacterized protein</fullName>
    </submittedName>
</protein>
<feature type="non-terminal residue" evidence="1">
    <location>
        <position position="119"/>
    </location>
</feature>
<feature type="non-terminal residue" evidence="1">
    <location>
        <position position="1"/>
    </location>
</feature>